<evidence type="ECO:0000259" key="7">
    <source>
        <dbReference type="Pfam" id="PF02449"/>
    </source>
</evidence>
<dbReference type="EC" id="3.2.1.23" evidence="3 6"/>
<feature type="domain" description="Beta-galactosidase trimerisation" evidence="8">
    <location>
        <begin position="407"/>
        <end position="615"/>
    </location>
</feature>
<reference evidence="10" key="1">
    <citation type="journal article" date="2019" name="Int. J. Syst. Evol. Microbiol.">
        <title>The Global Catalogue of Microorganisms (GCM) 10K type strain sequencing project: providing services to taxonomists for standard genome sequencing and annotation.</title>
        <authorList>
            <consortium name="The Broad Institute Genomics Platform"/>
            <consortium name="The Broad Institute Genome Sequencing Center for Infectious Disease"/>
            <person name="Wu L."/>
            <person name="Ma J."/>
        </authorList>
    </citation>
    <scope>NUCLEOTIDE SEQUENCE [LARGE SCALE GENOMIC DNA]</scope>
    <source>
        <strain evidence="10">KCTC 33576</strain>
    </source>
</reference>
<dbReference type="Proteomes" id="UP001597391">
    <property type="component" value="Unassembled WGS sequence"/>
</dbReference>
<dbReference type="InterPro" id="IPR029062">
    <property type="entry name" value="Class_I_gatase-like"/>
</dbReference>
<dbReference type="Gene3D" id="3.20.20.80">
    <property type="entry name" value="Glycosidases"/>
    <property type="match status" value="1"/>
</dbReference>
<keyword evidence="5 6" id="KW-0326">Glycosidase</keyword>
<organism evidence="9 10">
    <name type="scientific">Populibacterium corticicola</name>
    <dbReference type="NCBI Taxonomy" id="1812826"/>
    <lineage>
        <taxon>Bacteria</taxon>
        <taxon>Bacillati</taxon>
        <taxon>Actinomycetota</taxon>
        <taxon>Actinomycetes</taxon>
        <taxon>Micrococcales</taxon>
        <taxon>Jonesiaceae</taxon>
        <taxon>Populibacterium</taxon>
    </lineage>
</organism>
<evidence type="ECO:0000256" key="4">
    <source>
        <dbReference type="ARBA" id="ARBA00022801"/>
    </source>
</evidence>
<feature type="domain" description="Glycoside hydrolase family 42 N-terminal" evidence="7">
    <location>
        <begin position="25"/>
        <end position="394"/>
    </location>
</feature>
<evidence type="ECO:0000256" key="5">
    <source>
        <dbReference type="ARBA" id="ARBA00023295"/>
    </source>
</evidence>
<name>A0ABW5XGW6_9MICO</name>
<keyword evidence="4 6" id="KW-0378">Hydrolase</keyword>
<dbReference type="Pfam" id="PF08532">
    <property type="entry name" value="Glyco_hydro_42M"/>
    <property type="match status" value="1"/>
</dbReference>
<dbReference type="EMBL" id="JBHUOP010000002">
    <property type="protein sequence ID" value="MFD2840073.1"/>
    <property type="molecule type" value="Genomic_DNA"/>
</dbReference>
<evidence type="ECO:0000256" key="1">
    <source>
        <dbReference type="ARBA" id="ARBA00001412"/>
    </source>
</evidence>
<dbReference type="SUPFAM" id="SSF51445">
    <property type="entry name" value="(Trans)glycosidases"/>
    <property type="match status" value="1"/>
</dbReference>
<dbReference type="PANTHER" id="PTHR36447">
    <property type="entry name" value="BETA-GALACTOSIDASE GANA"/>
    <property type="match status" value="1"/>
</dbReference>
<dbReference type="InterPro" id="IPR003476">
    <property type="entry name" value="Glyco_hydro_42"/>
</dbReference>
<dbReference type="Gene3D" id="2.60.40.1180">
    <property type="entry name" value="Golgi alpha-mannosidase II"/>
    <property type="match status" value="1"/>
</dbReference>
<evidence type="ECO:0000313" key="9">
    <source>
        <dbReference type="EMBL" id="MFD2840073.1"/>
    </source>
</evidence>
<evidence type="ECO:0000313" key="10">
    <source>
        <dbReference type="Proteomes" id="UP001597391"/>
    </source>
</evidence>
<dbReference type="InterPro" id="IPR013529">
    <property type="entry name" value="Glyco_hydro_42_N"/>
</dbReference>
<evidence type="ECO:0000256" key="2">
    <source>
        <dbReference type="ARBA" id="ARBA00005940"/>
    </source>
</evidence>
<evidence type="ECO:0000256" key="6">
    <source>
        <dbReference type="PIRNR" id="PIRNR001084"/>
    </source>
</evidence>
<accession>A0ABW5XGW6</accession>
<dbReference type="PIRSF" id="PIRSF001084">
    <property type="entry name" value="B-galactosidase"/>
    <property type="match status" value="1"/>
</dbReference>
<comment type="caution">
    <text evidence="9">The sequence shown here is derived from an EMBL/GenBank/DDBJ whole genome shotgun (WGS) entry which is preliminary data.</text>
</comment>
<protein>
    <recommendedName>
        <fullName evidence="3 6">Beta-galactosidase</fullName>
        <shortName evidence="6">Beta-gal</shortName>
        <ecNumber evidence="3 6">3.2.1.23</ecNumber>
    </recommendedName>
</protein>
<keyword evidence="10" id="KW-1185">Reference proteome</keyword>
<dbReference type="InterPro" id="IPR017853">
    <property type="entry name" value="GH"/>
</dbReference>
<dbReference type="RefSeq" id="WP_377465728.1">
    <property type="nucleotide sequence ID" value="NZ_JBHUOP010000002.1"/>
</dbReference>
<dbReference type="PANTHER" id="PTHR36447:SF1">
    <property type="entry name" value="BETA-GALACTOSIDASE GANA"/>
    <property type="match status" value="1"/>
</dbReference>
<gene>
    <name evidence="9" type="ORF">ACFSYH_05760</name>
</gene>
<dbReference type="Gene3D" id="3.40.50.880">
    <property type="match status" value="1"/>
</dbReference>
<evidence type="ECO:0000259" key="8">
    <source>
        <dbReference type="Pfam" id="PF08532"/>
    </source>
</evidence>
<comment type="similarity">
    <text evidence="2 6">Belongs to the glycosyl hydrolase 42 family.</text>
</comment>
<comment type="catalytic activity">
    <reaction evidence="1 6">
        <text>Hydrolysis of terminal non-reducing beta-D-galactose residues in beta-D-galactosides.</text>
        <dbReference type="EC" id="3.2.1.23"/>
    </reaction>
</comment>
<dbReference type="SUPFAM" id="SSF52317">
    <property type="entry name" value="Class I glutamine amidotransferase-like"/>
    <property type="match status" value="1"/>
</dbReference>
<evidence type="ECO:0000256" key="3">
    <source>
        <dbReference type="ARBA" id="ARBA00012756"/>
    </source>
</evidence>
<dbReference type="InterPro" id="IPR013780">
    <property type="entry name" value="Glyco_hydro_b"/>
</dbReference>
<sequence length="682" mass="76207">MRFDPRFQPNDLGLVSLDTIAYGGDYNPEQWPREIWEEDITLMHQAGVNLVSVGIWSWAKLEPCEGEFDFEWLDQLLDLLHEGGIRVDLATPTAAPPAWFYKKYPQARVVHRDGTVMTNGSRGMAAPSSPDYLRACANITRALAERYSNHPALAMWHVHNEYGAPVSDSYDEASRDAWRIWLRERYDTLDGLNEAWGTSFWGQTYYEWDEIPTPAVSATVTNPAMRLDYTRFSSDAVLRCFIQERDIIKEYSTAPVTTNFMALNCPSMDLWAWAQEVDVVSNDYYLEAADPRNQIKLSLDADLTRSIARGKPWILLEHSTSGVNWQDRNVAKKPLEMARNSLATLARGADGIMFFQWRAARFGAEKFHSAMLPHAGTDSRIFREVCDLGARLAELSEQGVTGTTVPADVAILWDWESLWAQGLEWRPSIDANARERILEFYTQLWEDKVTIDFAHPEQDLSRYKLVLAPASYLLTDAASENLKSYVAAGGVLAVSYFSGIVNENDTVRHGGLSVAVDEVLGLRIEEFLPLREHETVSISTTGALGEGQYTGTVWADDIVLNGAEPVATYVDGPKPDGAAITRNEFGQGSAWYISSRVMGGDLRNFVGALYEDAGVTARRDLPADFEVVERVSESGQRFTFLINHTVEQVDYTPRRSPSLIGDESAPSSSITVPAAEVVVVQE</sequence>
<dbReference type="Pfam" id="PF02449">
    <property type="entry name" value="Glyco_hydro_42"/>
    <property type="match status" value="1"/>
</dbReference>
<dbReference type="InterPro" id="IPR013738">
    <property type="entry name" value="Beta_galactosidase_Trimer"/>
</dbReference>
<proteinExistence type="inferred from homology"/>
<dbReference type="CDD" id="cd03143">
    <property type="entry name" value="A4_beta-galactosidase_middle_domain"/>
    <property type="match status" value="1"/>
</dbReference>